<dbReference type="PaxDb" id="4577-GRMZM2G432167_P01"/>
<evidence type="ECO:0000313" key="8">
    <source>
        <dbReference type="Proteomes" id="UP000007305"/>
    </source>
</evidence>
<reference evidence="7" key="3">
    <citation type="submission" date="2019-07" db="EMBL/GenBank/DDBJ databases">
        <authorList>
            <person name="Seetharam A."/>
            <person name="Woodhouse M."/>
            <person name="Cannon E."/>
        </authorList>
    </citation>
    <scope>NUCLEOTIDE SEQUENCE [LARGE SCALE GENOMIC DNA]</scope>
    <source>
        <strain evidence="7">cv. B73</strain>
    </source>
</reference>
<dbReference type="PRINTS" id="PR00385">
    <property type="entry name" value="P450"/>
</dbReference>
<keyword evidence="4 5" id="KW-0349">Heme</keyword>
<dbReference type="AlphaFoldDB" id="A0A1D6LQZ3"/>
<dbReference type="GO" id="GO:0005506">
    <property type="term" value="F:iron ion binding"/>
    <property type="evidence" value="ECO:0007669"/>
    <property type="project" value="InterPro"/>
</dbReference>
<dbReference type="GO" id="GO:0004497">
    <property type="term" value="F:monooxygenase activity"/>
    <property type="evidence" value="ECO:0007669"/>
    <property type="project" value="UniProtKB-KW"/>
</dbReference>
<reference evidence="7" key="4">
    <citation type="submission" date="2021-05" db="UniProtKB">
        <authorList>
            <consortium name="EnsemblPlants"/>
        </authorList>
    </citation>
    <scope>IDENTIFICATION</scope>
    <source>
        <strain evidence="7">cv. B73</strain>
    </source>
</reference>
<dbReference type="Proteomes" id="UP000007305">
    <property type="component" value="Chromosome 6"/>
</dbReference>
<dbReference type="PROSITE" id="PS00086">
    <property type="entry name" value="CYTOCHROME_P450"/>
    <property type="match status" value="1"/>
</dbReference>
<reference evidence="8" key="1">
    <citation type="journal article" date="2009" name="Science">
        <title>The B73 maize genome: complexity, diversity, and dynamics.</title>
        <authorList>
            <person name="Schnable P.S."/>
            <person name="Ware D."/>
            <person name="Fulton R.S."/>
            <person name="Stein J.C."/>
            <person name="Wei F."/>
            <person name="Pasternak S."/>
            <person name="Liang C."/>
            <person name="Zhang J."/>
            <person name="Fulton L."/>
            <person name="Graves T.A."/>
            <person name="Minx P."/>
            <person name="Reily A.D."/>
            <person name="Courtney L."/>
            <person name="Kruchowski S.S."/>
            <person name="Tomlinson C."/>
            <person name="Strong C."/>
            <person name="Delehaunty K."/>
            <person name="Fronick C."/>
            <person name="Courtney B."/>
            <person name="Rock S.M."/>
            <person name="Belter E."/>
            <person name="Du F."/>
            <person name="Kim K."/>
            <person name="Abbott R.M."/>
            <person name="Cotton M."/>
            <person name="Levy A."/>
            <person name="Marchetto P."/>
            <person name="Ochoa K."/>
            <person name="Jackson S.M."/>
            <person name="Gillam B."/>
            <person name="Chen W."/>
            <person name="Yan L."/>
            <person name="Higginbotham J."/>
            <person name="Cardenas M."/>
            <person name="Waligorski J."/>
            <person name="Applebaum E."/>
            <person name="Phelps L."/>
            <person name="Falcone J."/>
            <person name="Kanchi K."/>
            <person name="Thane T."/>
            <person name="Scimone A."/>
            <person name="Thane N."/>
            <person name="Henke J."/>
            <person name="Wang T."/>
            <person name="Ruppert J."/>
            <person name="Shah N."/>
            <person name="Rotter K."/>
            <person name="Hodges J."/>
            <person name="Ingenthron E."/>
            <person name="Cordes M."/>
            <person name="Kohlberg S."/>
            <person name="Sgro J."/>
            <person name="Delgado B."/>
            <person name="Mead K."/>
            <person name="Chinwalla A."/>
            <person name="Leonard S."/>
            <person name="Crouse K."/>
            <person name="Collura K."/>
            <person name="Kudrna D."/>
            <person name="Currie J."/>
            <person name="He R."/>
            <person name="Angelova A."/>
            <person name="Rajasekar S."/>
            <person name="Mueller T."/>
            <person name="Lomeli R."/>
            <person name="Scara G."/>
            <person name="Ko A."/>
            <person name="Delaney K."/>
            <person name="Wissotski M."/>
            <person name="Lopez G."/>
            <person name="Campos D."/>
            <person name="Braidotti M."/>
            <person name="Ashley E."/>
            <person name="Golser W."/>
            <person name="Kim H."/>
            <person name="Lee S."/>
            <person name="Lin J."/>
            <person name="Dujmic Z."/>
            <person name="Kim W."/>
            <person name="Talag J."/>
            <person name="Zuccolo A."/>
            <person name="Fan C."/>
            <person name="Sebastian A."/>
            <person name="Kramer M."/>
            <person name="Spiegel L."/>
            <person name="Nascimento L."/>
            <person name="Zutavern T."/>
            <person name="Miller B."/>
            <person name="Ambroise C."/>
            <person name="Muller S."/>
            <person name="Spooner W."/>
            <person name="Narechania A."/>
            <person name="Ren L."/>
            <person name="Wei S."/>
            <person name="Kumari S."/>
            <person name="Faga B."/>
            <person name="Levy M.J."/>
            <person name="McMahan L."/>
            <person name="Van Buren P."/>
            <person name="Vaughn M.W."/>
            <person name="Ying K."/>
            <person name="Yeh C.-T."/>
            <person name="Emrich S.J."/>
            <person name="Jia Y."/>
            <person name="Kalyanaraman A."/>
            <person name="Hsia A.-P."/>
            <person name="Barbazuk W.B."/>
            <person name="Baucom R.S."/>
            <person name="Brutnell T.P."/>
            <person name="Carpita N.C."/>
            <person name="Chaparro C."/>
            <person name="Chia J.-M."/>
            <person name="Deragon J.-M."/>
            <person name="Estill J.C."/>
            <person name="Fu Y."/>
            <person name="Jeddeloh J.A."/>
            <person name="Han Y."/>
            <person name="Lee H."/>
            <person name="Li P."/>
            <person name="Lisch D.R."/>
            <person name="Liu S."/>
            <person name="Liu Z."/>
            <person name="Nagel D.H."/>
            <person name="McCann M.C."/>
            <person name="SanMiguel P."/>
            <person name="Myers A.M."/>
            <person name="Nettleton D."/>
            <person name="Nguyen J."/>
            <person name="Penning B.W."/>
            <person name="Ponnala L."/>
            <person name="Schneider K.L."/>
            <person name="Schwartz D.C."/>
            <person name="Sharma A."/>
            <person name="Soderlund C."/>
            <person name="Springer N.M."/>
            <person name="Sun Q."/>
            <person name="Wang H."/>
            <person name="Waterman M."/>
            <person name="Westerman R."/>
            <person name="Wolfgruber T.K."/>
            <person name="Yang L."/>
            <person name="Yu Y."/>
            <person name="Zhang L."/>
            <person name="Zhou S."/>
            <person name="Zhu Q."/>
            <person name="Bennetzen J.L."/>
            <person name="Dawe R.K."/>
            <person name="Jiang J."/>
            <person name="Jiang N."/>
            <person name="Presting G.G."/>
            <person name="Wessler S.R."/>
            <person name="Aluru S."/>
            <person name="Martienssen R.A."/>
            <person name="Clifton S.W."/>
            <person name="McCombie W.R."/>
            <person name="Wing R.A."/>
            <person name="Wilson R.K."/>
        </authorList>
    </citation>
    <scope>NUCLEOTIDE SEQUENCE [LARGE SCALE GENOMIC DNA]</scope>
    <source>
        <strain evidence="8">cv. B73</strain>
    </source>
</reference>
<dbReference type="GO" id="GO:0020037">
    <property type="term" value="F:heme binding"/>
    <property type="evidence" value="ECO:0007669"/>
    <property type="project" value="InterPro"/>
</dbReference>
<evidence type="ECO:0007829" key="9">
    <source>
        <dbReference type="PeptideAtlas" id="A0A1D6LQZ3"/>
    </source>
</evidence>
<comment type="cofactor">
    <cofactor evidence="4">
        <name>heme</name>
        <dbReference type="ChEBI" id="CHEBI:30413"/>
    </cofactor>
</comment>
<dbReference type="Gene3D" id="1.10.630.10">
    <property type="entry name" value="Cytochrome P450"/>
    <property type="match status" value="1"/>
</dbReference>
<name>A0A1D6LQZ3_MAIZE</name>
<feature type="binding site" description="axial binding residue" evidence="4">
    <location>
        <position position="449"/>
    </location>
    <ligand>
        <name>heme</name>
        <dbReference type="ChEBI" id="CHEBI:30413"/>
    </ligand>
    <ligandPart>
        <name>Fe</name>
        <dbReference type="ChEBI" id="CHEBI:18248"/>
    </ligandPart>
</feature>
<dbReference type="OrthoDB" id="1470350at2759"/>
<dbReference type="InterPro" id="IPR001128">
    <property type="entry name" value="Cyt_P450"/>
</dbReference>
<evidence type="ECO:0000313" key="6">
    <source>
        <dbReference type="EMBL" id="AQK81880.1"/>
    </source>
</evidence>
<dbReference type="GO" id="GO:0016705">
    <property type="term" value="F:oxidoreductase activity, acting on paired donors, with incorporation or reduction of molecular oxygen"/>
    <property type="evidence" value="ECO:0007669"/>
    <property type="project" value="InterPro"/>
</dbReference>
<accession>A0A1D6LQZ3</accession>
<dbReference type="eggNOG" id="KOG0156">
    <property type="taxonomic scope" value="Eukaryota"/>
</dbReference>
<dbReference type="InterPro" id="IPR036396">
    <property type="entry name" value="Cyt_P450_sf"/>
</dbReference>
<dbReference type="InterPro" id="IPR017972">
    <property type="entry name" value="Cyt_P450_CS"/>
</dbReference>
<keyword evidence="5" id="KW-0560">Oxidoreductase</keyword>
<proteinExistence type="evidence at protein level"/>
<dbReference type="PANTHER" id="PTHR47955">
    <property type="entry name" value="CYTOCHROME P450 FAMILY 71 PROTEIN"/>
    <property type="match status" value="1"/>
</dbReference>
<evidence type="ECO:0000313" key="7">
    <source>
        <dbReference type="EnsemblPlants" id="Zm00001eb275410_P001"/>
    </source>
</evidence>
<dbReference type="ExpressionAtlas" id="A0A1D6LQZ3">
    <property type="expression patterns" value="baseline and differential"/>
</dbReference>
<keyword evidence="9" id="KW-1267">Proteomics identification</keyword>
<dbReference type="Gramene" id="Zm00001eb275410_T001">
    <property type="protein sequence ID" value="Zm00001eb275410_P001"/>
    <property type="gene ID" value="Zm00001eb275410"/>
</dbReference>
<dbReference type="InterPro" id="IPR002401">
    <property type="entry name" value="Cyt_P450_E_grp-I"/>
</dbReference>
<evidence type="ECO:0000256" key="1">
    <source>
        <dbReference type="ARBA" id="ARBA00010617"/>
    </source>
</evidence>
<evidence type="ECO:0000256" key="4">
    <source>
        <dbReference type="PIRSR" id="PIRSR602401-1"/>
    </source>
</evidence>
<dbReference type="FunFam" id="1.10.630.10:FF:000064">
    <property type="entry name" value="Cytochrome P450 monooxygenase"/>
    <property type="match status" value="1"/>
</dbReference>
<dbReference type="PANTHER" id="PTHR47955:SF21">
    <property type="entry name" value="OS06G0642300 PROTEIN"/>
    <property type="match status" value="1"/>
</dbReference>
<protein>
    <submittedName>
        <fullName evidence="6">Putative cytochrome P450 superfamily protein</fullName>
    </submittedName>
</protein>
<dbReference type="SMR" id="A0A1D6LQZ3"/>
<dbReference type="GO" id="GO:0016491">
    <property type="term" value="F:oxidoreductase activity"/>
    <property type="evidence" value="ECO:0000318"/>
    <property type="project" value="GO_Central"/>
</dbReference>
<keyword evidence="8" id="KW-1185">Reference proteome</keyword>
<comment type="similarity">
    <text evidence="1 5">Belongs to the cytochrome P450 family.</text>
</comment>
<keyword evidence="2 4" id="KW-0479">Metal-binding</keyword>
<gene>
    <name evidence="7" type="primary">LOC103629710</name>
    <name evidence="6" type="ORF">ZEAMMB73_Zm00001d036762</name>
</gene>
<evidence type="ECO:0000256" key="3">
    <source>
        <dbReference type="ARBA" id="ARBA00023004"/>
    </source>
</evidence>
<dbReference type="SUPFAM" id="SSF48264">
    <property type="entry name" value="Cytochrome P450"/>
    <property type="match status" value="1"/>
</dbReference>
<evidence type="ECO:0000256" key="5">
    <source>
        <dbReference type="RuleBase" id="RU000461"/>
    </source>
</evidence>
<dbReference type="EnsemblPlants" id="Zm00001eb275410_T001">
    <property type="protein sequence ID" value="Zm00001eb275410_P001"/>
    <property type="gene ID" value="Zm00001eb275410"/>
</dbReference>
<evidence type="ECO:0000256" key="2">
    <source>
        <dbReference type="ARBA" id="ARBA00022723"/>
    </source>
</evidence>
<dbReference type="EMBL" id="CM000782">
    <property type="protein sequence ID" value="AQK81880.1"/>
    <property type="molecule type" value="Genomic_DNA"/>
</dbReference>
<dbReference type="KEGG" id="zma:103629710"/>
<dbReference type="PRINTS" id="PR00463">
    <property type="entry name" value="EP450I"/>
</dbReference>
<dbReference type="CDD" id="cd11072">
    <property type="entry name" value="CYP71-like"/>
    <property type="match status" value="1"/>
</dbReference>
<reference evidence="6" key="2">
    <citation type="submission" date="2015-12" db="EMBL/GenBank/DDBJ databases">
        <title>Update maize B73 reference genome by single molecule sequencing technologies.</title>
        <authorList>
            <consortium name="Maize Genome Sequencing Project"/>
            <person name="Ware D."/>
        </authorList>
    </citation>
    <scope>NUCLEOTIDE SEQUENCE</scope>
    <source>
        <tissue evidence="6">Seedling</tissue>
    </source>
</reference>
<dbReference type="OMA" id="MVRLVIP"/>
<keyword evidence="5" id="KW-0503">Monooxygenase</keyword>
<sequence>MAMAALPVHPFLLLPLVAVISFLWLRLAALSRRGSGPRLPPSPWALPLIGHLHHFAGALPHRAMRDLAARHGPVMLLRLGGLPVVVASSADAAREVMKTRDLEFATRPVTRMVRLAVPEGAEGIIFAPYDDRWRQIRKICTVELLSARRVQSFRPVREEEVWRLVRSVAAAAPSARAVNLSELLAVYAADSSVRATIGSRFKDRDTFLSMLQRGLELFANMSLPDFYPASRLALLVSRMPGRMKRHRQEVVAFMDAMVQEHAESRVPDGDDDKEDFLDVLLRIQREGDLQIPLTTDNIKSVVGDMFAGGSETPATALQWIMAELMRNPRVMKKAQDEVRQAVAAAGRQRVTEDDLSNLRYMHLVIKEGLRLHPPLPLLLPRECRSSCQVQGFDVPAGTMVFVNAWAIARDPSHWDRPEEFVPERFESSSVDFKGTDFDYLPFGAGRRMCPGMAFGLVSMELALASLLYHFDWELPPGMTAADVDMTEKMGVTARRLHHLLLVPSARVPVT</sequence>
<dbReference type="Pfam" id="PF00067">
    <property type="entry name" value="p450"/>
    <property type="match status" value="1"/>
</dbReference>
<dbReference type="RefSeq" id="XP_008649045.1">
    <property type="nucleotide sequence ID" value="XM_008650823.4"/>
</dbReference>
<organism evidence="7 8">
    <name type="scientific">Zea mays</name>
    <name type="common">Maize</name>
    <dbReference type="NCBI Taxonomy" id="4577"/>
    <lineage>
        <taxon>Eukaryota</taxon>
        <taxon>Viridiplantae</taxon>
        <taxon>Streptophyta</taxon>
        <taxon>Embryophyta</taxon>
        <taxon>Tracheophyta</taxon>
        <taxon>Spermatophyta</taxon>
        <taxon>Magnoliopsida</taxon>
        <taxon>Liliopsida</taxon>
        <taxon>Poales</taxon>
        <taxon>Poaceae</taxon>
        <taxon>PACMAD clade</taxon>
        <taxon>Panicoideae</taxon>
        <taxon>Andropogonodae</taxon>
        <taxon>Andropogoneae</taxon>
        <taxon>Tripsacinae</taxon>
        <taxon>Zea</taxon>
    </lineage>
</organism>
<dbReference type="STRING" id="4577.A0A1D6LQZ3"/>
<dbReference type="GeneID" id="103629710"/>
<keyword evidence="3 4" id="KW-0408">Iron</keyword>